<feature type="region of interest" description="Disordered" evidence="1">
    <location>
        <begin position="1"/>
        <end position="37"/>
    </location>
</feature>
<dbReference type="Proteomes" id="UP000258613">
    <property type="component" value="Chromosome"/>
</dbReference>
<evidence type="ECO:0000313" key="2">
    <source>
        <dbReference type="EMBL" id="AXR83280.1"/>
    </source>
</evidence>
<feature type="compositionally biased region" description="Basic and acidic residues" evidence="1">
    <location>
        <begin position="20"/>
        <end position="29"/>
    </location>
</feature>
<feature type="compositionally biased region" description="Basic and acidic residues" evidence="1">
    <location>
        <begin position="1"/>
        <end position="11"/>
    </location>
</feature>
<evidence type="ECO:0000256" key="1">
    <source>
        <dbReference type="SAM" id="MobiDB-lite"/>
    </source>
</evidence>
<dbReference type="RefSeq" id="WP_133412298.1">
    <property type="nucleotide sequence ID" value="NZ_CP027033.1"/>
</dbReference>
<dbReference type="AlphaFoldDB" id="A0A346PUT5"/>
<dbReference type="EMBL" id="CP027033">
    <property type="protein sequence ID" value="AXR83280.1"/>
    <property type="molecule type" value="Genomic_DNA"/>
</dbReference>
<feature type="region of interest" description="Disordered" evidence="1">
    <location>
        <begin position="336"/>
        <end position="384"/>
    </location>
</feature>
<protein>
    <submittedName>
        <fullName evidence="2">Uncharacterized protein</fullName>
    </submittedName>
</protein>
<organism evidence="2 3">
    <name type="scientific">Natrarchaeobaculum sulfurireducens</name>
    <dbReference type="NCBI Taxonomy" id="2044521"/>
    <lineage>
        <taxon>Archaea</taxon>
        <taxon>Methanobacteriati</taxon>
        <taxon>Methanobacteriota</taxon>
        <taxon>Stenosarchaea group</taxon>
        <taxon>Halobacteria</taxon>
        <taxon>Halobacteriales</taxon>
        <taxon>Natrialbaceae</taxon>
        <taxon>Natrarchaeobaculum</taxon>
    </lineage>
</organism>
<accession>A0A346PUT5</accession>
<evidence type="ECO:0000313" key="3">
    <source>
        <dbReference type="Proteomes" id="UP000258613"/>
    </source>
</evidence>
<feature type="compositionally biased region" description="Polar residues" evidence="1">
    <location>
        <begin position="348"/>
        <end position="361"/>
    </location>
</feature>
<name>A0A346PUT5_9EURY</name>
<sequence length="384" mass="41835">MTDDAAHRLLDSSRSSGKQQRLDNPHSEDANPNPGDADYEAYAQGWYDGYALHFLVSIYYGGAVTEGVTEGANVGQRVSRVADDVATSPALRADGSGLKSAQIANRLANEGYDDLGQQFRTAGKEAQAVNRVSQVDSAVLNRLNGEQRTELVRHLGEAPNGHRVLNDLGPERTNQLFDLSFTRADAEQFRANIIRHGDTIGDQRLGQYIDDVTAARSSDSIQNSERLVTEAADEGIPASQIRGQAGEARSAVQYADTGADVIVEPGRTEAYDLAVTRSGRTEYVEVKTRAPTSNVDERWVSTKIDEMNNKYNNARADPDIDVTNNERVLEIRTSSDTSNLELARSETESALTTRQMTGSSTEIDEIRLVSSDGTKEPVAIDSQP</sequence>
<proteinExistence type="predicted"/>
<dbReference type="GeneID" id="39377366"/>
<reference evidence="3" key="1">
    <citation type="submission" date="2018-02" db="EMBL/GenBank/DDBJ databases">
        <title>Phenotypic and genomic properties of facultatively anaerobic sulfur-reducing natronoarchaea from hypersaline soda lakes.</title>
        <authorList>
            <person name="Sorokin D.Y."/>
            <person name="Kublanov I.V."/>
            <person name="Roman P."/>
            <person name="Sinninghe Damste J.S."/>
            <person name="Golyshin P.N."/>
            <person name="Rojo D."/>
            <person name="Ciordia S."/>
            <person name="Mena M.D.C."/>
            <person name="Ferrer M."/>
            <person name="Messina E."/>
            <person name="Smedile F."/>
            <person name="La Spada G."/>
            <person name="La Cono V."/>
            <person name="Yakimov M.M."/>
        </authorList>
    </citation>
    <scope>NUCLEOTIDE SEQUENCE [LARGE SCALE GENOMIC DNA]</scope>
    <source>
        <strain evidence="3">AArc-Mg</strain>
    </source>
</reference>
<dbReference type="KEGG" id="nag:AArcMg_3296"/>
<gene>
    <name evidence="2" type="ORF">AArcMg_3296</name>
</gene>
<keyword evidence="3" id="KW-1185">Reference proteome</keyword>